<keyword evidence="1" id="KW-0378">Hydrolase</keyword>
<dbReference type="SUPFAM" id="SSF53187">
    <property type="entry name" value="Zn-dependent exopeptidases"/>
    <property type="match status" value="1"/>
</dbReference>
<evidence type="ECO:0000313" key="3">
    <source>
        <dbReference type="EMBL" id="KAK2624841.1"/>
    </source>
</evidence>
<gene>
    <name evidence="3" type="ORF">QTJ16_006034</name>
</gene>
<keyword evidence="1" id="KW-0732">Signal</keyword>
<reference evidence="3" key="1">
    <citation type="submission" date="2023-06" db="EMBL/GenBank/DDBJ databases">
        <title>Draft genome of Marssonina rosae.</title>
        <authorList>
            <person name="Cheng Q."/>
        </authorList>
    </citation>
    <scope>NUCLEOTIDE SEQUENCE</scope>
    <source>
        <strain evidence="3">R4</strain>
    </source>
</reference>
<keyword evidence="1" id="KW-0862">Zinc</keyword>
<keyword evidence="1" id="KW-0479">Metal-binding</keyword>
<accession>A0AAD9WCY5</accession>
<evidence type="ECO:0000256" key="1">
    <source>
        <dbReference type="RuleBase" id="RU361240"/>
    </source>
</evidence>
<feature type="signal peptide" evidence="1">
    <location>
        <begin position="1"/>
        <end position="22"/>
    </location>
</feature>
<proteinExistence type="inferred from homology"/>
<feature type="domain" description="Peptidase M28" evidence="2">
    <location>
        <begin position="119"/>
        <end position="312"/>
    </location>
</feature>
<evidence type="ECO:0000313" key="4">
    <source>
        <dbReference type="Proteomes" id="UP001285354"/>
    </source>
</evidence>
<sequence>MHFSPTLPAWLASLSLVVTAAGSPTESSLQPRKALKNVRYPGVPQSGGYGDNWASLVNTAGPREWLKNLTDFHNRDFYSDYGVEAGQWLYTLAMNLAAPNPAIVGTSYAHKYSRQESFVITIPGKHPEISVVVATNFDATTGNVDARAPGADDNGSAVVTHLEALRILAEQKYQGWHNIEFHFYAGTRAGHVGSRDVMAAYYEADRKIIAYLDQSQTGFGSSTRRVTVCQEFSYEPLEDYVIAIIEKYSLVEPDYELDCRGGNHATAFNHHHPTIHVTGKTAGWKTRPNDAKNDGYESVNWLSVQRHAMFTMQFLAEASNA</sequence>
<dbReference type="InterPro" id="IPR007484">
    <property type="entry name" value="Peptidase_M28"/>
</dbReference>
<dbReference type="Pfam" id="PF04389">
    <property type="entry name" value="Peptidase_M28"/>
    <property type="match status" value="1"/>
</dbReference>
<dbReference type="AlphaFoldDB" id="A0AAD9WCY5"/>
<dbReference type="Proteomes" id="UP001285354">
    <property type="component" value="Unassembled WGS sequence"/>
</dbReference>
<dbReference type="EC" id="3.4.-.-" evidence="1"/>
<dbReference type="GO" id="GO:0006508">
    <property type="term" value="P:proteolysis"/>
    <property type="evidence" value="ECO:0007669"/>
    <property type="project" value="UniProtKB-KW"/>
</dbReference>
<feature type="chain" id="PRO_5041769448" description="Peptide hydrolase" evidence="1">
    <location>
        <begin position="23"/>
        <end position="321"/>
    </location>
</feature>
<dbReference type="GO" id="GO:0046872">
    <property type="term" value="F:metal ion binding"/>
    <property type="evidence" value="ECO:0007669"/>
    <property type="project" value="UniProtKB-KW"/>
</dbReference>
<organism evidence="3 4">
    <name type="scientific">Diplocarpon rosae</name>
    <dbReference type="NCBI Taxonomy" id="946125"/>
    <lineage>
        <taxon>Eukaryota</taxon>
        <taxon>Fungi</taxon>
        <taxon>Dikarya</taxon>
        <taxon>Ascomycota</taxon>
        <taxon>Pezizomycotina</taxon>
        <taxon>Leotiomycetes</taxon>
        <taxon>Helotiales</taxon>
        <taxon>Drepanopezizaceae</taxon>
        <taxon>Diplocarpon</taxon>
    </lineage>
</organism>
<comment type="caution">
    <text evidence="3">The sequence shown here is derived from an EMBL/GenBank/DDBJ whole genome shotgun (WGS) entry which is preliminary data.</text>
</comment>
<comment type="similarity">
    <text evidence="1">Belongs to the peptidase M28 family.</text>
</comment>
<protein>
    <recommendedName>
        <fullName evidence="1">Peptide hydrolase</fullName>
        <ecNumber evidence="1">3.4.-.-</ecNumber>
    </recommendedName>
</protein>
<dbReference type="Gene3D" id="3.40.630.10">
    <property type="entry name" value="Zn peptidases"/>
    <property type="match status" value="1"/>
</dbReference>
<evidence type="ECO:0000259" key="2">
    <source>
        <dbReference type="Pfam" id="PF04389"/>
    </source>
</evidence>
<name>A0AAD9WCY5_9HELO</name>
<keyword evidence="4" id="KW-1185">Reference proteome</keyword>
<keyword evidence="1" id="KW-0645">Protease</keyword>
<dbReference type="GO" id="GO:0008233">
    <property type="term" value="F:peptidase activity"/>
    <property type="evidence" value="ECO:0007669"/>
    <property type="project" value="UniProtKB-KW"/>
</dbReference>
<dbReference type="EMBL" id="JAUBYV010000009">
    <property type="protein sequence ID" value="KAK2624841.1"/>
    <property type="molecule type" value="Genomic_DNA"/>
</dbReference>